<dbReference type="GO" id="GO:0005778">
    <property type="term" value="C:peroxisomal membrane"/>
    <property type="evidence" value="ECO:0007669"/>
    <property type="project" value="InterPro"/>
</dbReference>
<evidence type="ECO:0000256" key="1">
    <source>
        <dbReference type="SAM" id="MobiDB-lite"/>
    </source>
</evidence>
<evidence type="ECO:0000313" key="2">
    <source>
        <dbReference type="EMBL" id="CAG8439791.1"/>
    </source>
</evidence>
<dbReference type="EMBL" id="CAJVPS010000009">
    <property type="protein sequence ID" value="CAG8439791.1"/>
    <property type="molecule type" value="Genomic_DNA"/>
</dbReference>
<comment type="caution">
    <text evidence="2">The sequence shown here is derived from an EMBL/GenBank/DDBJ whole genome shotgun (WGS) entry which is preliminary data.</text>
</comment>
<dbReference type="Proteomes" id="UP000789508">
    <property type="component" value="Unassembled WGS sequence"/>
</dbReference>
<gene>
    <name evidence="2" type="ORF">ALEPTO_LOCUS205</name>
</gene>
<evidence type="ECO:0000313" key="3">
    <source>
        <dbReference type="Proteomes" id="UP000789508"/>
    </source>
</evidence>
<dbReference type="InterPro" id="IPR006966">
    <property type="entry name" value="Peroxin-3"/>
</dbReference>
<dbReference type="OrthoDB" id="45930at2759"/>
<dbReference type="GO" id="GO:0030674">
    <property type="term" value="F:protein-macromolecule adaptor activity"/>
    <property type="evidence" value="ECO:0007669"/>
    <property type="project" value="TreeGrafter"/>
</dbReference>
<dbReference type="GO" id="GO:0045046">
    <property type="term" value="P:protein import into peroxisome membrane"/>
    <property type="evidence" value="ECO:0007669"/>
    <property type="project" value="TreeGrafter"/>
</dbReference>
<protein>
    <submittedName>
        <fullName evidence="2">12096_t:CDS:1</fullName>
    </submittedName>
</protein>
<sequence length="381" mass="43008">MISSITEYIKKHRRGISITVFIAGSSYFIGKYAKWKIEEFRDKAGAERTAKENMKRRFQQRQHDCTYTVLTHLPTLGDELLSAINVEAVIAKLQKMKVKSTLTPAISPTSSVVLVDEEKETAQTPSASVVFVEKPDEAESKSTLESHGNEESVPLSHLSDDTSVDTAVSRANLKTAKLELWSEIKIKSFTRTISAIYSVTLLTILIHIQLNLLGRFNYLYSVVSLTEREKEQTIHIQPAKGTILNLENSLEEEIEVLRKGGDAQEDPTIDEELRKLLDESKDYLDSEDFRDVLAACLDSVFSLLNSNMYSRFLAVPKSEENDDSERLERLVALARLLPDISKEAHAVINGVPNRYLEAVKNVKQLQELSAIIYSSFDEEFF</sequence>
<feature type="compositionally biased region" description="Basic and acidic residues" evidence="1">
    <location>
        <begin position="135"/>
        <end position="150"/>
    </location>
</feature>
<dbReference type="AlphaFoldDB" id="A0A9N8V6I0"/>
<dbReference type="PANTHER" id="PTHR28080">
    <property type="entry name" value="PEROXISOMAL BIOGENESIS FACTOR 3"/>
    <property type="match status" value="1"/>
</dbReference>
<dbReference type="Pfam" id="PF04882">
    <property type="entry name" value="Peroxin-3"/>
    <property type="match status" value="2"/>
</dbReference>
<name>A0A9N8V6I0_9GLOM</name>
<proteinExistence type="predicted"/>
<keyword evidence="3" id="KW-1185">Reference proteome</keyword>
<reference evidence="2" key="1">
    <citation type="submission" date="2021-06" db="EMBL/GenBank/DDBJ databases">
        <authorList>
            <person name="Kallberg Y."/>
            <person name="Tangrot J."/>
            <person name="Rosling A."/>
        </authorList>
    </citation>
    <scope>NUCLEOTIDE SEQUENCE</scope>
    <source>
        <strain evidence="2">FL130A</strain>
    </source>
</reference>
<organism evidence="2 3">
    <name type="scientific">Ambispora leptoticha</name>
    <dbReference type="NCBI Taxonomy" id="144679"/>
    <lineage>
        <taxon>Eukaryota</taxon>
        <taxon>Fungi</taxon>
        <taxon>Fungi incertae sedis</taxon>
        <taxon>Mucoromycota</taxon>
        <taxon>Glomeromycotina</taxon>
        <taxon>Glomeromycetes</taxon>
        <taxon>Archaeosporales</taxon>
        <taxon>Ambisporaceae</taxon>
        <taxon>Ambispora</taxon>
    </lineage>
</organism>
<dbReference type="PANTHER" id="PTHR28080:SF1">
    <property type="entry name" value="PEROXISOMAL BIOGENESIS FACTOR 3"/>
    <property type="match status" value="1"/>
</dbReference>
<accession>A0A9N8V6I0</accession>
<feature type="region of interest" description="Disordered" evidence="1">
    <location>
        <begin position="135"/>
        <end position="160"/>
    </location>
</feature>